<dbReference type="InterPro" id="IPR005341">
    <property type="entry name" value="Tim16"/>
</dbReference>
<evidence type="ECO:0000313" key="11">
    <source>
        <dbReference type="Proteomes" id="UP000015104"/>
    </source>
</evidence>
<dbReference type="Proteomes" id="UP000015104">
    <property type="component" value="Unassembled WGS sequence"/>
</dbReference>
<keyword evidence="5" id="KW-0653">Protein transport</keyword>
<reference evidence="11" key="1">
    <citation type="submission" date="2011-08" db="EMBL/GenBank/DDBJ databases">
        <authorList>
            <person name="Rombauts S."/>
        </authorList>
    </citation>
    <scope>NUCLEOTIDE SEQUENCE</scope>
    <source>
        <strain evidence="11">London</strain>
    </source>
</reference>
<comment type="similarity">
    <text evidence="2">Belongs to the TIM16/PAM16 family.</text>
</comment>
<feature type="compositionally biased region" description="Low complexity" evidence="9">
    <location>
        <begin position="31"/>
        <end position="44"/>
    </location>
</feature>
<protein>
    <recommendedName>
        <fullName evidence="12">Mitochondrial import inner membrane translocase subunit Tim16</fullName>
    </recommendedName>
</protein>
<evidence type="ECO:0000256" key="1">
    <source>
        <dbReference type="ARBA" id="ARBA00004443"/>
    </source>
</evidence>
<dbReference type="HOGENOM" id="CLU_101461_3_0_1"/>
<evidence type="ECO:0000256" key="6">
    <source>
        <dbReference type="ARBA" id="ARBA00023010"/>
    </source>
</evidence>
<gene>
    <name evidence="10" type="primary">107371841</name>
</gene>
<evidence type="ECO:0000313" key="10">
    <source>
        <dbReference type="EnsemblMetazoa" id="tetur02g05370.1"/>
    </source>
</evidence>
<keyword evidence="4" id="KW-0999">Mitochondrion inner membrane</keyword>
<dbReference type="Pfam" id="PF03656">
    <property type="entry name" value="Pam16"/>
    <property type="match status" value="1"/>
</dbReference>
<dbReference type="OMA" id="AKYLIQI"/>
<evidence type="ECO:0008006" key="12">
    <source>
        <dbReference type="Google" id="ProtNLM"/>
    </source>
</evidence>
<keyword evidence="3" id="KW-0813">Transport</keyword>
<dbReference type="GO" id="GO:0030150">
    <property type="term" value="P:protein import into mitochondrial matrix"/>
    <property type="evidence" value="ECO:0007669"/>
    <property type="project" value="InterPro"/>
</dbReference>
<dbReference type="InterPro" id="IPR036869">
    <property type="entry name" value="J_dom_sf"/>
</dbReference>
<dbReference type="PANTHER" id="PTHR12388">
    <property type="entry name" value="MITOCHONDRIA ASSOCIATED GRANULOCYTE MACROPHAGE CSF SIGNALING MOLECULE"/>
    <property type="match status" value="1"/>
</dbReference>
<dbReference type="AlphaFoldDB" id="T1JVP8"/>
<keyword evidence="11" id="KW-1185">Reference proteome</keyword>
<evidence type="ECO:0000256" key="5">
    <source>
        <dbReference type="ARBA" id="ARBA00022927"/>
    </source>
</evidence>
<keyword evidence="6" id="KW-0811">Translocation</keyword>
<dbReference type="OrthoDB" id="10262892at2759"/>
<evidence type="ECO:0000256" key="7">
    <source>
        <dbReference type="ARBA" id="ARBA00023128"/>
    </source>
</evidence>
<evidence type="ECO:0000256" key="3">
    <source>
        <dbReference type="ARBA" id="ARBA00022448"/>
    </source>
</evidence>
<keyword evidence="7" id="KW-0496">Mitochondrion</keyword>
<dbReference type="KEGG" id="tut:107371841"/>
<dbReference type="PANTHER" id="PTHR12388:SF0">
    <property type="entry name" value="MITOCHONDRIAL IMPORT INNER MEMBRANE TRANSLOCASE SUBUNIT TIM16"/>
    <property type="match status" value="1"/>
</dbReference>
<dbReference type="EnsemblMetazoa" id="tetur02g05370.1">
    <property type="protein sequence ID" value="tetur02g05370.1"/>
    <property type="gene ID" value="tetur02g05370"/>
</dbReference>
<evidence type="ECO:0000256" key="4">
    <source>
        <dbReference type="ARBA" id="ARBA00022792"/>
    </source>
</evidence>
<keyword evidence="8" id="KW-0472">Membrane</keyword>
<proteinExistence type="inferred from homology"/>
<accession>T1JVP8</accession>
<name>T1JVP8_TETUR</name>
<sequence>MARFIYKMVIEGAQIVGRAFARALKQEMAASQQAAQRRATSAGANKESATQDLKHGISLEEAIKILNIEKQLNKEDIESKYKHLFEVNDRSKGGSFYIQSKVVRAKERIDQELLIMDSKQNSSEKTESPPR</sequence>
<comment type="subcellular location">
    <subcellularLocation>
        <location evidence="1">Mitochondrion inner membrane</location>
        <topology evidence="1">Peripheral membrane protein</topology>
        <orientation evidence="1">Matrix side</orientation>
    </subcellularLocation>
</comment>
<organism evidence="10 11">
    <name type="scientific">Tetranychus urticae</name>
    <name type="common">Two-spotted spider mite</name>
    <dbReference type="NCBI Taxonomy" id="32264"/>
    <lineage>
        <taxon>Eukaryota</taxon>
        <taxon>Metazoa</taxon>
        <taxon>Ecdysozoa</taxon>
        <taxon>Arthropoda</taxon>
        <taxon>Chelicerata</taxon>
        <taxon>Arachnida</taxon>
        <taxon>Acari</taxon>
        <taxon>Acariformes</taxon>
        <taxon>Trombidiformes</taxon>
        <taxon>Prostigmata</taxon>
        <taxon>Eleutherengona</taxon>
        <taxon>Raphignathae</taxon>
        <taxon>Tetranychoidea</taxon>
        <taxon>Tetranychidae</taxon>
        <taxon>Tetranychus</taxon>
    </lineage>
</organism>
<reference evidence="10" key="2">
    <citation type="submission" date="2015-06" db="UniProtKB">
        <authorList>
            <consortium name="EnsemblMetazoa"/>
        </authorList>
    </citation>
    <scope>IDENTIFICATION</scope>
</reference>
<evidence type="ECO:0000256" key="9">
    <source>
        <dbReference type="SAM" id="MobiDB-lite"/>
    </source>
</evidence>
<dbReference type="EMBL" id="CAEY01000795">
    <property type="status" value="NOT_ANNOTATED_CDS"/>
    <property type="molecule type" value="Genomic_DNA"/>
</dbReference>
<evidence type="ECO:0000256" key="8">
    <source>
        <dbReference type="ARBA" id="ARBA00023136"/>
    </source>
</evidence>
<dbReference type="STRING" id="32264.T1JVP8"/>
<dbReference type="eggNOG" id="KOG3442">
    <property type="taxonomic scope" value="Eukaryota"/>
</dbReference>
<dbReference type="GO" id="GO:0005744">
    <property type="term" value="C:TIM23 mitochondrial import inner membrane translocase complex"/>
    <property type="evidence" value="ECO:0007669"/>
    <property type="project" value="InterPro"/>
</dbReference>
<dbReference type="FunFam" id="1.10.287.110:FF:000006">
    <property type="entry name" value="Import inner membrane translocase subunit TIM16"/>
    <property type="match status" value="1"/>
</dbReference>
<dbReference type="Gene3D" id="1.10.287.110">
    <property type="entry name" value="DnaJ domain"/>
    <property type="match status" value="1"/>
</dbReference>
<feature type="region of interest" description="Disordered" evidence="9">
    <location>
        <begin position="31"/>
        <end position="51"/>
    </location>
</feature>
<evidence type="ECO:0000256" key="2">
    <source>
        <dbReference type="ARBA" id="ARBA00008817"/>
    </source>
</evidence>